<evidence type="ECO:0000256" key="7">
    <source>
        <dbReference type="PROSITE-ProRule" id="PRU00023"/>
    </source>
</evidence>
<feature type="transmembrane region" description="Helical" evidence="9">
    <location>
        <begin position="622"/>
        <end position="642"/>
    </location>
</feature>
<feature type="repeat" description="ANK" evidence="7">
    <location>
        <begin position="183"/>
        <end position="209"/>
    </location>
</feature>
<protein>
    <recommendedName>
        <fullName evidence="10">PGG domain-containing protein</fullName>
    </recommendedName>
</protein>
<dbReference type="Pfam" id="PF12796">
    <property type="entry name" value="Ank_2"/>
    <property type="match status" value="3"/>
</dbReference>
<dbReference type="GO" id="GO:0016020">
    <property type="term" value="C:membrane"/>
    <property type="evidence" value="ECO:0007669"/>
    <property type="project" value="UniProtKB-SubCell"/>
</dbReference>
<feature type="transmembrane region" description="Helical" evidence="9">
    <location>
        <begin position="663"/>
        <end position="690"/>
    </location>
</feature>
<dbReference type="KEGG" id="sita:101778868"/>
<dbReference type="OrthoDB" id="681442at2759"/>
<feature type="domain" description="PGG" evidence="10">
    <location>
        <begin position="503"/>
        <end position="614"/>
    </location>
</feature>
<dbReference type="EMBL" id="CM003529">
    <property type="protein sequence ID" value="RCV13357.1"/>
    <property type="molecule type" value="Genomic_DNA"/>
</dbReference>
<dbReference type="AlphaFoldDB" id="A0A368Q5R3"/>
<dbReference type="InterPro" id="IPR026961">
    <property type="entry name" value="PGG_dom"/>
</dbReference>
<name>A0A368Q5R3_SETIT</name>
<proteinExistence type="predicted"/>
<feature type="transmembrane region" description="Helical" evidence="9">
    <location>
        <begin position="596"/>
        <end position="616"/>
    </location>
</feature>
<feature type="repeat" description="ANK" evidence="7">
    <location>
        <begin position="72"/>
        <end position="104"/>
    </location>
</feature>
<keyword evidence="3" id="KW-0677">Repeat</keyword>
<keyword evidence="6 9" id="KW-0472">Membrane</keyword>
<dbReference type="Pfam" id="PF00023">
    <property type="entry name" value="Ank"/>
    <property type="match status" value="1"/>
</dbReference>
<evidence type="ECO:0000256" key="5">
    <source>
        <dbReference type="ARBA" id="ARBA00023043"/>
    </source>
</evidence>
<evidence type="ECO:0000256" key="6">
    <source>
        <dbReference type="ARBA" id="ARBA00023136"/>
    </source>
</evidence>
<sequence length="697" mass="75052">MAGTGPCYMSLDLELLRVLTAGDAAALQELLRRREDQTSGHVAVNVQATAPTDALAAQPCPGTSCLLGVTSNGNTALHLVASRGHADLAALICERTPSLAATRNTFLDTPLHCAAREGHREAAACLVATMRAGGRAGELAAALRARNCLAATALYEAVRHRCAGVVELLMTEAPELASVETEDGSSPLYLAASIRSQELVRTLLRASPDGTPSPASFSGPEGRTALHAAAAATSHEMAQEILSWKPQGPTLLTRVDSTGRTPLQVAVMYGRLRTVQLFLDDITSAEQVRISDNHGLFPVHTAAIFPEEDAIRLMRNTKEYREFTWLKLKQLLLNGRATLIIDTLFKKCPGYYKMVDDKGRNLLHCAVEHNSYRLVRFICQKYTIATLLNGTDYEGNTPLHLAVKYGFIRIVSTLLETMSVDTNIVNKDGLTAGDLAAALYEYFPSPNTIVSICLRYCGVEVSPYRADRIRERSAQEKTDNSKSVHPLLADKKPTKEQASSDKEEEDFSKTGTIGSVLIATVAFAAAFTVPGGVVADDRPGSGAAVMARRFAFRAFVVSDAMAFFCSIVATFCLIYGGTKEAPRAQRVLHKARASTLLPLSGLFTIAAFPFGFHLVLGNANRGLIVFLYMVSSASILSIPDIWNAPLYGMVRAARRRAGCLGIIRVLSSAYVAAPLFVVLICAAFALAVALDIALPNY</sequence>
<evidence type="ECO:0000259" key="10">
    <source>
        <dbReference type="Pfam" id="PF13962"/>
    </source>
</evidence>
<dbReference type="PROSITE" id="PS50297">
    <property type="entry name" value="ANK_REP_REGION"/>
    <property type="match status" value="2"/>
</dbReference>
<feature type="compositionally biased region" description="Basic and acidic residues" evidence="8">
    <location>
        <begin position="470"/>
        <end position="501"/>
    </location>
</feature>
<dbReference type="PANTHER" id="PTHR24186:SF50">
    <property type="entry name" value="ANKYRIN REPEAT-CONTAINING PROTEIN ITN1-LIKE ISOFORM X1"/>
    <property type="match status" value="1"/>
</dbReference>
<dbReference type="EMBL" id="CM003529">
    <property type="protein sequence ID" value="RCV13356.1"/>
    <property type="molecule type" value="Genomic_DNA"/>
</dbReference>
<evidence type="ECO:0000256" key="9">
    <source>
        <dbReference type="SAM" id="Phobius"/>
    </source>
</evidence>
<reference evidence="11" key="1">
    <citation type="journal article" date="2012" name="Nat. Biotechnol.">
        <title>Reference genome sequence of the model plant Setaria.</title>
        <authorList>
            <person name="Bennetzen J.L."/>
            <person name="Schmutz J."/>
            <person name="Wang H."/>
            <person name="Percifield R."/>
            <person name="Hawkins J."/>
            <person name="Pontaroli A.C."/>
            <person name="Estep M."/>
            <person name="Feng L."/>
            <person name="Vaughn J.N."/>
            <person name="Grimwood J."/>
            <person name="Jenkins J."/>
            <person name="Barry K."/>
            <person name="Lindquist E."/>
            <person name="Hellsten U."/>
            <person name="Deshpande S."/>
            <person name="Wang X."/>
            <person name="Wu X."/>
            <person name="Mitros T."/>
            <person name="Triplett J."/>
            <person name="Yang X."/>
            <person name="Ye C.Y."/>
            <person name="Mauro-Herrera M."/>
            <person name="Wang L."/>
            <person name="Li P."/>
            <person name="Sharma M."/>
            <person name="Sharma R."/>
            <person name="Ronald P.C."/>
            <person name="Panaud O."/>
            <person name="Kellogg E.A."/>
            <person name="Brutnell T.P."/>
            <person name="Doust A.N."/>
            <person name="Tuskan G.A."/>
            <person name="Rokhsar D."/>
            <person name="Devos K.M."/>
        </authorList>
    </citation>
    <scope>NUCLEOTIDE SEQUENCE [LARGE SCALE GENOMIC DNA]</scope>
    <source>
        <strain evidence="11">Yugu1</strain>
    </source>
</reference>
<evidence type="ECO:0000256" key="2">
    <source>
        <dbReference type="ARBA" id="ARBA00022692"/>
    </source>
</evidence>
<keyword evidence="4 9" id="KW-1133">Transmembrane helix</keyword>
<evidence type="ECO:0000256" key="3">
    <source>
        <dbReference type="ARBA" id="ARBA00022737"/>
    </source>
</evidence>
<dbReference type="EMBL" id="CM003529">
    <property type="protein sequence ID" value="RCV13355.1"/>
    <property type="molecule type" value="Genomic_DNA"/>
</dbReference>
<dbReference type="PANTHER" id="PTHR24186">
    <property type="entry name" value="PROTEIN PHOSPHATASE 1 REGULATORY SUBUNIT"/>
    <property type="match status" value="1"/>
</dbReference>
<evidence type="ECO:0000256" key="8">
    <source>
        <dbReference type="SAM" id="MobiDB-lite"/>
    </source>
</evidence>
<feature type="transmembrane region" description="Helical" evidence="9">
    <location>
        <begin position="550"/>
        <end position="575"/>
    </location>
</feature>
<organism evidence="11">
    <name type="scientific">Setaria italica</name>
    <name type="common">Foxtail millet</name>
    <name type="synonym">Panicum italicum</name>
    <dbReference type="NCBI Taxonomy" id="4555"/>
    <lineage>
        <taxon>Eukaryota</taxon>
        <taxon>Viridiplantae</taxon>
        <taxon>Streptophyta</taxon>
        <taxon>Embryophyta</taxon>
        <taxon>Tracheophyta</taxon>
        <taxon>Spermatophyta</taxon>
        <taxon>Magnoliopsida</taxon>
        <taxon>Liliopsida</taxon>
        <taxon>Poales</taxon>
        <taxon>Poaceae</taxon>
        <taxon>PACMAD clade</taxon>
        <taxon>Panicoideae</taxon>
        <taxon>Panicodae</taxon>
        <taxon>Paniceae</taxon>
        <taxon>Cenchrinae</taxon>
        <taxon>Setaria</taxon>
    </lineage>
</organism>
<dbReference type="PROSITE" id="PS50088">
    <property type="entry name" value="ANK_REPEAT"/>
    <property type="match status" value="3"/>
</dbReference>
<keyword evidence="5 7" id="KW-0040">ANK repeat</keyword>
<comment type="subcellular location">
    <subcellularLocation>
        <location evidence="1">Membrane</location>
        <topology evidence="1">Multi-pass membrane protein</topology>
    </subcellularLocation>
</comment>
<evidence type="ECO:0000256" key="4">
    <source>
        <dbReference type="ARBA" id="ARBA00022989"/>
    </source>
</evidence>
<evidence type="ECO:0000256" key="1">
    <source>
        <dbReference type="ARBA" id="ARBA00004141"/>
    </source>
</evidence>
<dbReference type="InterPro" id="IPR036770">
    <property type="entry name" value="Ankyrin_rpt-contain_sf"/>
</dbReference>
<dbReference type="SMART" id="SM00248">
    <property type="entry name" value="ANK"/>
    <property type="match status" value="8"/>
</dbReference>
<dbReference type="STRING" id="4555.A0A368Q5R3"/>
<dbReference type="SUPFAM" id="SSF48403">
    <property type="entry name" value="Ankyrin repeat"/>
    <property type="match status" value="1"/>
</dbReference>
<feature type="repeat" description="ANK" evidence="7">
    <location>
        <begin position="394"/>
        <end position="427"/>
    </location>
</feature>
<keyword evidence="2 9" id="KW-0812">Transmembrane</keyword>
<gene>
    <name evidence="11" type="ORF">SETIT_2G339500v2</name>
</gene>
<reference evidence="11" key="2">
    <citation type="submission" date="2015-07" db="EMBL/GenBank/DDBJ databases">
        <authorList>
            <person name="Noorani M."/>
        </authorList>
    </citation>
    <scope>NUCLEOTIDE SEQUENCE</scope>
    <source>
        <strain evidence="11">Yugu1</strain>
    </source>
</reference>
<dbReference type="Pfam" id="PF13962">
    <property type="entry name" value="PGG"/>
    <property type="match status" value="1"/>
</dbReference>
<accession>A0A368Q5R3</accession>
<dbReference type="Gene3D" id="1.25.40.20">
    <property type="entry name" value="Ankyrin repeat-containing domain"/>
    <property type="match status" value="2"/>
</dbReference>
<feature type="region of interest" description="Disordered" evidence="8">
    <location>
        <begin position="470"/>
        <end position="507"/>
    </location>
</feature>
<evidence type="ECO:0000313" key="11">
    <source>
        <dbReference type="EMBL" id="RCV13356.1"/>
    </source>
</evidence>
<dbReference type="InterPro" id="IPR002110">
    <property type="entry name" value="Ankyrin_rpt"/>
</dbReference>